<reference evidence="3 4" key="1">
    <citation type="submission" date="2016-11" db="EMBL/GenBank/DDBJ databases">
        <title>Draft Genome Sequences of Nine Cyanobacterial Strains from Diverse Habitats.</title>
        <authorList>
            <person name="Zhu T."/>
            <person name="Hou S."/>
            <person name="Lu X."/>
            <person name="Hess W.R."/>
        </authorList>
    </citation>
    <scope>NUCLEOTIDE SEQUENCE [LARGE SCALE GENOMIC DNA]</scope>
    <source>
        <strain evidence="3 4">NIES-592</strain>
    </source>
</reference>
<keyword evidence="2" id="KW-1133">Transmembrane helix</keyword>
<feature type="region of interest" description="Disordered" evidence="1">
    <location>
        <begin position="19"/>
        <end position="39"/>
    </location>
</feature>
<dbReference type="EMBL" id="MRCA01000002">
    <property type="protein sequence ID" value="OKH15473.1"/>
    <property type="molecule type" value="Genomic_DNA"/>
</dbReference>
<evidence type="ECO:0000256" key="2">
    <source>
        <dbReference type="SAM" id="Phobius"/>
    </source>
</evidence>
<evidence type="ECO:0000313" key="3">
    <source>
        <dbReference type="EMBL" id="OKH15473.1"/>
    </source>
</evidence>
<feature type="transmembrane region" description="Helical" evidence="2">
    <location>
        <begin position="88"/>
        <end position="106"/>
    </location>
</feature>
<keyword evidence="2" id="KW-0472">Membrane</keyword>
<comment type="caution">
    <text evidence="3">The sequence shown here is derived from an EMBL/GenBank/DDBJ whole genome shotgun (WGS) entry which is preliminary data.</text>
</comment>
<evidence type="ECO:0000313" key="4">
    <source>
        <dbReference type="Proteomes" id="UP000186391"/>
    </source>
</evidence>
<feature type="compositionally biased region" description="Polar residues" evidence="1">
    <location>
        <begin position="21"/>
        <end position="39"/>
    </location>
</feature>
<dbReference type="RefSeq" id="WP_062243104.1">
    <property type="nucleotide sequence ID" value="NZ_MRCA01000002.1"/>
</dbReference>
<proteinExistence type="predicted"/>
<evidence type="ECO:0000256" key="1">
    <source>
        <dbReference type="SAM" id="MobiDB-lite"/>
    </source>
</evidence>
<keyword evidence="2" id="KW-0812">Transmembrane</keyword>
<sequence length="114" mass="12351">MNPQPDEDLQQRLRKLEAEIDSSSGKKTKSQQVEQSSVPNFSSVNSQLQQLSNWFNSLSGTGKVVVGSVGVLLGLAVVQAVFKFVASAISLALLAGLVYFGYKFIVSSSSRRNR</sequence>
<protein>
    <submittedName>
        <fullName evidence="3">Uncharacterized protein</fullName>
    </submittedName>
</protein>
<name>A0A1U7H2W8_9CYAN</name>
<feature type="transmembrane region" description="Helical" evidence="2">
    <location>
        <begin position="64"/>
        <end position="82"/>
    </location>
</feature>
<dbReference type="Proteomes" id="UP000186391">
    <property type="component" value="Unassembled WGS sequence"/>
</dbReference>
<accession>A0A1U7H2W8</accession>
<gene>
    <name evidence="3" type="ORF">NIES592_05070</name>
</gene>
<organism evidence="3 4">
    <name type="scientific">Fischerella major NIES-592</name>
    <dbReference type="NCBI Taxonomy" id="210994"/>
    <lineage>
        <taxon>Bacteria</taxon>
        <taxon>Bacillati</taxon>
        <taxon>Cyanobacteriota</taxon>
        <taxon>Cyanophyceae</taxon>
        <taxon>Nostocales</taxon>
        <taxon>Hapalosiphonaceae</taxon>
        <taxon>Fischerella</taxon>
    </lineage>
</organism>
<dbReference type="AlphaFoldDB" id="A0A1U7H2W8"/>
<keyword evidence="4" id="KW-1185">Reference proteome</keyword>
<dbReference type="OrthoDB" id="517394at2"/>